<proteinExistence type="inferred from homology"/>
<keyword evidence="6" id="KW-1185">Reference proteome</keyword>
<protein>
    <submittedName>
        <fullName evidence="5">ATP-dependent zinc metalloprotease FtsH 3</fullName>
        <ecNumber evidence="5">3.4.24.-</ecNumber>
    </submittedName>
</protein>
<feature type="domain" description="AAA+ ATPase" evidence="4">
    <location>
        <begin position="439"/>
        <end position="571"/>
    </location>
</feature>
<dbReference type="GO" id="GO:0006508">
    <property type="term" value="P:proteolysis"/>
    <property type="evidence" value="ECO:0007669"/>
    <property type="project" value="UniProtKB-KW"/>
</dbReference>
<dbReference type="SUPFAM" id="SSF52540">
    <property type="entry name" value="P-loop containing nucleoside triphosphate hydrolases"/>
    <property type="match status" value="1"/>
</dbReference>
<evidence type="ECO:0000259" key="4">
    <source>
        <dbReference type="SMART" id="SM00382"/>
    </source>
</evidence>
<dbReference type="CDD" id="cd19481">
    <property type="entry name" value="RecA-like_protease"/>
    <property type="match status" value="1"/>
</dbReference>
<dbReference type="RefSeq" id="WP_110170262.1">
    <property type="nucleotide sequence ID" value="NZ_CP015136.1"/>
</dbReference>
<dbReference type="GO" id="GO:0008237">
    <property type="term" value="F:metallopeptidase activity"/>
    <property type="evidence" value="ECO:0007669"/>
    <property type="project" value="UniProtKB-KW"/>
</dbReference>
<evidence type="ECO:0000256" key="1">
    <source>
        <dbReference type="ARBA" id="ARBA00006914"/>
    </source>
</evidence>
<comment type="similarity">
    <text evidence="1">Belongs to the AAA ATPase family.</text>
</comment>
<dbReference type="InterPro" id="IPR054472">
    <property type="entry name" value="WHD"/>
</dbReference>
<evidence type="ECO:0000313" key="5">
    <source>
        <dbReference type="EMBL" id="AMY08414.1"/>
    </source>
</evidence>
<accession>A0A143PKU4</accession>
<dbReference type="InterPro" id="IPR050221">
    <property type="entry name" value="26S_Proteasome_ATPase"/>
</dbReference>
<dbReference type="EMBL" id="CP015136">
    <property type="protein sequence ID" value="AMY08414.1"/>
    <property type="molecule type" value="Genomic_DNA"/>
</dbReference>
<dbReference type="AlphaFoldDB" id="A0A143PKU4"/>
<keyword evidence="5" id="KW-0378">Hydrolase</keyword>
<organism evidence="5 6">
    <name type="scientific">Luteitalea pratensis</name>
    <dbReference type="NCBI Taxonomy" id="1855912"/>
    <lineage>
        <taxon>Bacteria</taxon>
        <taxon>Pseudomonadati</taxon>
        <taxon>Acidobacteriota</taxon>
        <taxon>Vicinamibacteria</taxon>
        <taxon>Vicinamibacterales</taxon>
        <taxon>Vicinamibacteraceae</taxon>
        <taxon>Luteitalea</taxon>
    </lineage>
</organism>
<sequence>MMDVGAWRAHNDAWLATAVHWLRLRLEVFIAGGQGDGTELDALAERLREAETSEPPPALVLLSQAFGLSVFERHVLLLGVASALDTGMAHLFARAQDNPSQPHPTFALALALFDAPEWEALSVTRPLRYWRLIELSAHGAVPVTLAPLRADERIVHFAKGLNTIDERLLPVLVPASMPALPLPASQQDIADMIAQRHAATGRVLVQLAGPNRSSKASVAAAAATAEGCQLRGLLPEALSQPPAEAETFVRLFQRERRLLPLALLVDLHDTDPTPLQIATVTRLASSEADAIGGSVFVSVREASRALSADALLVDVTTPTAEEQHDRWAEVAVPGRGCDGAARLAAQFDFDTAEIDRIADLASAGHGAPPACTALWRASVAFARPRLNGLAQRIDARATWKDIVLPPDAIRLLQHLAEQVRYRHQVHERWGWRARSARGLGVTALFAGESGTGKTMAAEVLAADLQLDLYRIDLSSIVSKYIGETEKNLREVFDAAEHGGALLLFDEADALFGKRSEVKDSHDRYANIETSYLLQRLESFDGLAILATNLRSNVDAAFVRRLRFIVPFPFPGQAERRAMWARAFPAATPVRDIDVDRLARLTVTGAAIHGIALTAAFMAAARDQAVDMALIREAARLEMRKREQPTNEVEAL</sequence>
<dbReference type="Pfam" id="PF22977">
    <property type="entry name" value="WHD"/>
    <property type="match status" value="1"/>
</dbReference>
<dbReference type="Gene3D" id="3.40.50.300">
    <property type="entry name" value="P-loop containing nucleotide triphosphate hydrolases"/>
    <property type="match status" value="1"/>
</dbReference>
<keyword evidence="2" id="KW-0547">Nucleotide-binding</keyword>
<dbReference type="GO" id="GO:0005524">
    <property type="term" value="F:ATP binding"/>
    <property type="evidence" value="ECO:0007669"/>
    <property type="project" value="UniProtKB-KW"/>
</dbReference>
<keyword evidence="3" id="KW-0067">ATP-binding</keyword>
<evidence type="ECO:0000256" key="3">
    <source>
        <dbReference type="ARBA" id="ARBA00022840"/>
    </source>
</evidence>
<dbReference type="SMART" id="SM00382">
    <property type="entry name" value="AAA"/>
    <property type="match status" value="1"/>
</dbReference>
<dbReference type="STRING" id="1855912.LuPra_01614"/>
<reference evidence="5 6" key="1">
    <citation type="journal article" date="2016" name="Genome Announc.">
        <title>First Complete Genome Sequence of a Subdivision 6 Acidobacterium Strain.</title>
        <authorList>
            <person name="Huang S."/>
            <person name="Vieira S."/>
            <person name="Bunk B."/>
            <person name="Riedel T."/>
            <person name="Sproer C."/>
            <person name="Overmann J."/>
        </authorList>
    </citation>
    <scope>NUCLEOTIDE SEQUENCE [LARGE SCALE GENOMIC DNA]</scope>
    <source>
        <strain evidence="6">DSM 100886 HEG_-6_39</strain>
    </source>
</reference>
<dbReference type="OrthoDB" id="9806903at2"/>
<evidence type="ECO:0000256" key="2">
    <source>
        <dbReference type="ARBA" id="ARBA00022741"/>
    </source>
</evidence>
<reference evidence="6" key="2">
    <citation type="submission" date="2016-04" db="EMBL/GenBank/DDBJ databases">
        <title>First Complete Genome Sequence of a Subdivision 6 Acidobacterium.</title>
        <authorList>
            <person name="Huang S."/>
            <person name="Vieira S."/>
            <person name="Bunk B."/>
            <person name="Riedel T."/>
            <person name="Sproeer C."/>
            <person name="Overmann J."/>
        </authorList>
    </citation>
    <scope>NUCLEOTIDE SEQUENCE [LARGE SCALE GENOMIC DNA]</scope>
    <source>
        <strain evidence="6">DSM 100886 HEG_-6_39</strain>
    </source>
</reference>
<dbReference type="PANTHER" id="PTHR23073">
    <property type="entry name" value="26S PROTEASOME REGULATORY SUBUNIT"/>
    <property type="match status" value="1"/>
</dbReference>
<dbReference type="InterPro" id="IPR027417">
    <property type="entry name" value="P-loop_NTPase"/>
</dbReference>
<dbReference type="EC" id="3.4.24.-" evidence="5"/>
<name>A0A143PKU4_LUTPR</name>
<dbReference type="KEGG" id="abac:LuPra_01614"/>
<dbReference type="Proteomes" id="UP000076079">
    <property type="component" value="Chromosome"/>
</dbReference>
<gene>
    <name evidence="5" type="primary">ftsH3</name>
    <name evidence="5" type="ORF">LuPra_01614</name>
</gene>
<dbReference type="InterPro" id="IPR003959">
    <property type="entry name" value="ATPase_AAA_core"/>
</dbReference>
<dbReference type="PATRIC" id="fig|1813736.3.peg.1674"/>
<dbReference type="Pfam" id="PF00004">
    <property type="entry name" value="AAA"/>
    <property type="match status" value="1"/>
</dbReference>
<keyword evidence="5" id="KW-0645">Protease</keyword>
<keyword evidence="5" id="KW-0482">Metalloprotease</keyword>
<evidence type="ECO:0000313" key="6">
    <source>
        <dbReference type="Proteomes" id="UP000076079"/>
    </source>
</evidence>
<dbReference type="GO" id="GO:0016887">
    <property type="term" value="F:ATP hydrolysis activity"/>
    <property type="evidence" value="ECO:0007669"/>
    <property type="project" value="InterPro"/>
</dbReference>
<dbReference type="InterPro" id="IPR003593">
    <property type="entry name" value="AAA+_ATPase"/>
</dbReference>